<dbReference type="InterPro" id="IPR039847">
    <property type="entry name" value="Ubox5"/>
</dbReference>
<reference evidence="2" key="1">
    <citation type="submission" date="2019-05" db="EMBL/GenBank/DDBJ databases">
        <title>Annotation for the trematode Paragonimus heterotremus.</title>
        <authorList>
            <person name="Choi Y.-J."/>
        </authorList>
    </citation>
    <scope>NUCLEOTIDE SEQUENCE</scope>
    <source>
        <strain evidence="2">LC</strain>
    </source>
</reference>
<dbReference type="Pfam" id="PF19318">
    <property type="entry name" value="DUF5918"/>
    <property type="match status" value="1"/>
</dbReference>
<dbReference type="AlphaFoldDB" id="A0A8J4WD99"/>
<proteinExistence type="predicted"/>
<dbReference type="InterPro" id="IPR045696">
    <property type="entry name" value="Ubox5_N"/>
</dbReference>
<feature type="domain" description="U-box" evidence="1">
    <location>
        <begin position="251"/>
        <end position="333"/>
    </location>
</feature>
<evidence type="ECO:0000313" key="3">
    <source>
        <dbReference type="Proteomes" id="UP000748531"/>
    </source>
</evidence>
<dbReference type="EMBL" id="LUCH01011361">
    <property type="protein sequence ID" value="KAF5395601.1"/>
    <property type="molecule type" value="Genomic_DNA"/>
</dbReference>
<evidence type="ECO:0000313" key="2">
    <source>
        <dbReference type="EMBL" id="KAF5395601.1"/>
    </source>
</evidence>
<dbReference type="SUPFAM" id="SSF57850">
    <property type="entry name" value="RING/U-box"/>
    <property type="match status" value="1"/>
</dbReference>
<dbReference type="InterPro" id="IPR013083">
    <property type="entry name" value="Znf_RING/FYVE/PHD"/>
</dbReference>
<dbReference type="SMART" id="SM00504">
    <property type="entry name" value="Ubox"/>
    <property type="match status" value="1"/>
</dbReference>
<organism evidence="2 3">
    <name type="scientific">Paragonimus heterotremus</name>
    <dbReference type="NCBI Taxonomy" id="100268"/>
    <lineage>
        <taxon>Eukaryota</taxon>
        <taxon>Metazoa</taxon>
        <taxon>Spiralia</taxon>
        <taxon>Lophotrochozoa</taxon>
        <taxon>Platyhelminthes</taxon>
        <taxon>Trematoda</taxon>
        <taxon>Digenea</taxon>
        <taxon>Plagiorchiida</taxon>
        <taxon>Troglotremata</taxon>
        <taxon>Troglotrematidae</taxon>
        <taxon>Paragonimus</taxon>
    </lineage>
</organism>
<dbReference type="PROSITE" id="PS51698">
    <property type="entry name" value="U_BOX"/>
    <property type="match status" value="1"/>
</dbReference>
<accession>A0A8J4WD99</accession>
<dbReference type="GO" id="GO:0031625">
    <property type="term" value="F:ubiquitin protein ligase binding"/>
    <property type="evidence" value="ECO:0007669"/>
    <property type="project" value="TreeGrafter"/>
</dbReference>
<dbReference type="Pfam" id="PF04564">
    <property type="entry name" value="U-box"/>
    <property type="match status" value="1"/>
</dbReference>
<keyword evidence="3" id="KW-1185">Reference proteome</keyword>
<dbReference type="Proteomes" id="UP000748531">
    <property type="component" value="Unassembled WGS sequence"/>
</dbReference>
<dbReference type="GO" id="GO:0000209">
    <property type="term" value="P:protein polyubiquitination"/>
    <property type="evidence" value="ECO:0007669"/>
    <property type="project" value="TreeGrafter"/>
</dbReference>
<dbReference type="PANTHER" id="PTHR13492">
    <property type="entry name" value="RING FINGER PROTEIN 37"/>
    <property type="match status" value="1"/>
</dbReference>
<comment type="caution">
    <text evidence="2">The sequence shown here is derived from an EMBL/GenBank/DDBJ whole genome shotgun (WGS) entry which is preliminary data.</text>
</comment>
<protein>
    <recommendedName>
        <fullName evidence="1">U-box domain-containing protein</fullName>
    </recommendedName>
</protein>
<name>A0A8J4WD99_9TREM</name>
<dbReference type="Gene3D" id="3.30.40.10">
    <property type="entry name" value="Zinc/RING finger domain, C3HC4 (zinc finger)"/>
    <property type="match status" value="1"/>
</dbReference>
<dbReference type="InterPro" id="IPR003613">
    <property type="entry name" value="Ubox_domain"/>
</dbReference>
<dbReference type="OrthoDB" id="20295at2759"/>
<sequence length="367" mass="40888">MFNAANAVFGTTVFCDKPTQDFHSATRLLLPIVEGRNSAGLLCNSIVKPPVNILFCLPKPVDLRAIVIKPDVARHRVTHLSVFLRKECKKRDRTGAALKVSRPEDIIRRLEQIRPIASVNLDKYPEGSVVLLHTHQKRLLPPCAFLNNAPCVYECEVSQGRLCNVYPIVSSPVWNGAFHNVRFVLIRICRLVSASCVPCLGAVELWCVSPPDYIESVGVSDTHRVKETETGDSGCSYTNLPHDDGVVNSRALPEDFVDALTGELMKEPVRLPSGNCIDRSSLNRFWTERLVNYPHDPRPVDPFTMVPFDESSVECDESLKQAISDYLDRYKQLGRLCSQLDNWAQGSTLLTSTVVPQLPTSSESESD</sequence>
<dbReference type="GO" id="GO:0034450">
    <property type="term" value="F:ubiquitin-ubiquitin ligase activity"/>
    <property type="evidence" value="ECO:0007669"/>
    <property type="project" value="TreeGrafter"/>
</dbReference>
<dbReference type="PANTHER" id="PTHR13492:SF2">
    <property type="entry name" value="RING FINGER PROTEIN 37"/>
    <property type="match status" value="1"/>
</dbReference>
<evidence type="ECO:0000259" key="1">
    <source>
        <dbReference type="PROSITE" id="PS51698"/>
    </source>
</evidence>
<dbReference type="GO" id="GO:0005634">
    <property type="term" value="C:nucleus"/>
    <property type="evidence" value="ECO:0007669"/>
    <property type="project" value="TreeGrafter"/>
</dbReference>
<gene>
    <name evidence="2" type="ORF">PHET_11932</name>
</gene>